<dbReference type="InterPro" id="IPR005119">
    <property type="entry name" value="LysR_subst-bd"/>
</dbReference>
<dbReference type="Gene3D" id="3.40.190.290">
    <property type="match status" value="1"/>
</dbReference>
<proteinExistence type="inferred from homology"/>
<dbReference type="SUPFAM" id="SSF53850">
    <property type="entry name" value="Periplasmic binding protein-like II"/>
    <property type="match status" value="1"/>
</dbReference>
<dbReference type="InterPro" id="IPR000847">
    <property type="entry name" value="LysR_HTH_N"/>
</dbReference>
<protein>
    <submittedName>
        <fullName evidence="6">LysR substrate-binding domain-containing protein</fullName>
    </submittedName>
</protein>
<dbReference type="RefSeq" id="WP_379753718.1">
    <property type="nucleotide sequence ID" value="NZ_JBHSMR010000013.1"/>
</dbReference>
<dbReference type="InterPro" id="IPR036390">
    <property type="entry name" value="WH_DNA-bd_sf"/>
</dbReference>
<reference evidence="7" key="1">
    <citation type="journal article" date="2019" name="Int. J. Syst. Evol. Microbiol.">
        <title>The Global Catalogue of Microorganisms (GCM) 10K type strain sequencing project: providing services to taxonomists for standard genome sequencing and annotation.</title>
        <authorList>
            <consortium name="The Broad Institute Genomics Platform"/>
            <consortium name="The Broad Institute Genome Sequencing Center for Infectious Disease"/>
            <person name="Wu L."/>
            <person name="Ma J."/>
        </authorList>
    </citation>
    <scope>NUCLEOTIDE SEQUENCE [LARGE SCALE GENOMIC DNA]</scope>
    <source>
        <strain evidence="7">CCUG 43111</strain>
    </source>
</reference>
<name>A0ABW0MJA2_9BURK</name>
<accession>A0ABW0MJA2</accession>
<dbReference type="EMBL" id="JBHSMR010000013">
    <property type="protein sequence ID" value="MFC5478290.1"/>
    <property type="molecule type" value="Genomic_DNA"/>
</dbReference>
<keyword evidence="2" id="KW-0805">Transcription regulation</keyword>
<dbReference type="PROSITE" id="PS50931">
    <property type="entry name" value="HTH_LYSR"/>
    <property type="match status" value="1"/>
</dbReference>
<gene>
    <name evidence="6" type="ORF">ACFPQ5_08825</name>
</gene>
<dbReference type="InterPro" id="IPR058163">
    <property type="entry name" value="LysR-type_TF_proteobact-type"/>
</dbReference>
<dbReference type="Proteomes" id="UP001596101">
    <property type="component" value="Unassembled WGS sequence"/>
</dbReference>
<dbReference type="InterPro" id="IPR036388">
    <property type="entry name" value="WH-like_DNA-bd_sf"/>
</dbReference>
<sequence>MDADLNDLRLFLAVARAGGFRDAARATGLSASGISEAMRRLEERLGLRLLNRTTRSVVPTEAGHALLARMEPALDEVQAALDAVHDAHSRPSGTLRLNVPLAASRLVLPAIVPRFLEAHPDITLEVTAEDRFVDVLAAGCDAGIRYEESLEQDMVAVPIGPRLQRMALAAAPAYLERHGHPAHPSELLQHACLAGRFAGGPVLQWDFERGGEKLAIKPRGPLIVRIGITADLLVDAALGGSGLVYLFEDWLRPHIDSGALLPVLEDWWPRFSGPYLYYPGRRLVPSPLRAFIDFIRSPG</sequence>
<evidence type="ECO:0000256" key="2">
    <source>
        <dbReference type="ARBA" id="ARBA00023015"/>
    </source>
</evidence>
<dbReference type="Pfam" id="PF03466">
    <property type="entry name" value="LysR_substrate"/>
    <property type="match status" value="1"/>
</dbReference>
<comment type="caution">
    <text evidence="6">The sequence shown here is derived from an EMBL/GenBank/DDBJ whole genome shotgun (WGS) entry which is preliminary data.</text>
</comment>
<dbReference type="CDD" id="cd08474">
    <property type="entry name" value="PBP2_CrgA_like_5"/>
    <property type="match status" value="1"/>
</dbReference>
<dbReference type="SUPFAM" id="SSF46785">
    <property type="entry name" value="Winged helix' DNA-binding domain"/>
    <property type="match status" value="1"/>
</dbReference>
<dbReference type="PANTHER" id="PTHR30537">
    <property type="entry name" value="HTH-TYPE TRANSCRIPTIONAL REGULATOR"/>
    <property type="match status" value="1"/>
</dbReference>
<evidence type="ECO:0000313" key="6">
    <source>
        <dbReference type="EMBL" id="MFC5478290.1"/>
    </source>
</evidence>
<evidence type="ECO:0000256" key="1">
    <source>
        <dbReference type="ARBA" id="ARBA00009437"/>
    </source>
</evidence>
<feature type="domain" description="HTH lysR-type" evidence="5">
    <location>
        <begin position="1"/>
        <end position="60"/>
    </location>
</feature>
<organism evidence="6 7">
    <name type="scientific">Massilia suwonensis</name>
    <dbReference type="NCBI Taxonomy" id="648895"/>
    <lineage>
        <taxon>Bacteria</taxon>
        <taxon>Pseudomonadati</taxon>
        <taxon>Pseudomonadota</taxon>
        <taxon>Betaproteobacteria</taxon>
        <taxon>Burkholderiales</taxon>
        <taxon>Oxalobacteraceae</taxon>
        <taxon>Telluria group</taxon>
        <taxon>Massilia</taxon>
    </lineage>
</organism>
<keyword evidence="3" id="KW-0238">DNA-binding</keyword>
<keyword evidence="7" id="KW-1185">Reference proteome</keyword>
<evidence type="ECO:0000259" key="5">
    <source>
        <dbReference type="PROSITE" id="PS50931"/>
    </source>
</evidence>
<evidence type="ECO:0000313" key="7">
    <source>
        <dbReference type="Proteomes" id="UP001596101"/>
    </source>
</evidence>
<keyword evidence="4" id="KW-0804">Transcription</keyword>
<comment type="similarity">
    <text evidence="1">Belongs to the LysR transcriptional regulatory family.</text>
</comment>
<dbReference type="PANTHER" id="PTHR30537:SF5">
    <property type="entry name" value="HTH-TYPE TRANSCRIPTIONAL ACTIVATOR TTDR-RELATED"/>
    <property type="match status" value="1"/>
</dbReference>
<evidence type="ECO:0000256" key="3">
    <source>
        <dbReference type="ARBA" id="ARBA00023125"/>
    </source>
</evidence>
<dbReference type="Pfam" id="PF00126">
    <property type="entry name" value="HTH_1"/>
    <property type="match status" value="1"/>
</dbReference>
<dbReference type="Gene3D" id="1.10.10.10">
    <property type="entry name" value="Winged helix-like DNA-binding domain superfamily/Winged helix DNA-binding domain"/>
    <property type="match status" value="1"/>
</dbReference>
<evidence type="ECO:0000256" key="4">
    <source>
        <dbReference type="ARBA" id="ARBA00023163"/>
    </source>
</evidence>